<proteinExistence type="predicted"/>
<dbReference type="eggNOG" id="ENOG50312DD">
    <property type="taxonomic scope" value="Bacteria"/>
</dbReference>
<name>A0A0S7EC23_9FLAO</name>
<sequence>MDKQQYINNAFEIILSKNLSTPFHLDPGSTVTDLNKYLESLKSAYLSSVDPRLEKLFYDKIEALKAL</sequence>
<dbReference type="Proteomes" id="UP000069030">
    <property type="component" value="Chromosome"/>
</dbReference>
<dbReference type="AlphaFoldDB" id="A0A0S7EC23"/>
<evidence type="ECO:0000313" key="2">
    <source>
        <dbReference type="Proteomes" id="UP000069030"/>
    </source>
</evidence>
<dbReference type="EMBL" id="CP013690">
    <property type="protein sequence ID" value="ALU24790.1"/>
    <property type="molecule type" value="Genomic_DNA"/>
</dbReference>
<gene>
    <name evidence="1" type="ORF">AS202_00635</name>
</gene>
<dbReference type="RefSeq" id="WP_006258740.1">
    <property type="nucleotide sequence ID" value="NZ_BCMQ01000010.1"/>
</dbReference>
<reference evidence="1 2" key="1">
    <citation type="journal article" date="2016" name="J. Zhejiang Univ. Sci. B">
        <title>Antibiotic resistance mechanisms of Myroides sp.</title>
        <authorList>
            <person name="Hu S."/>
            <person name="Yuan S."/>
            <person name="Qu H."/>
            <person name="Jiang T."/>
            <person name="Zhou Y."/>
            <person name="Wang M."/>
            <person name="Ming D."/>
        </authorList>
    </citation>
    <scope>NUCLEOTIDE SEQUENCE [LARGE SCALE GENOMIC DNA]</scope>
    <source>
        <strain evidence="1 2">PR63039</strain>
    </source>
</reference>
<protein>
    <submittedName>
        <fullName evidence="1">Uncharacterized protein</fullName>
    </submittedName>
</protein>
<dbReference type="KEGG" id="mod:AS202_00635"/>
<organism evidence="1 2">
    <name type="scientific">Myroides odoratimimus</name>
    <dbReference type="NCBI Taxonomy" id="76832"/>
    <lineage>
        <taxon>Bacteria</taxon>
        <taxon>Pseudomonadati</taxon>
        <taxon>Bacteroidota</taxon>
        <taxon>Flavobacteriia</taxon>
        <taxon>Flavobacteriales</taxon>
        <taxon>Flavobacteriaceae</taxon>
        <taxon>Myroides</taxon>
    </lineage>
</organism>
<evidence type="ECO:0000313" key="1">
    <source>
        <dbReference type="EMBL" id="ALU24790.1"/>
    </source>
</evidence>
<accession>A0A0S7EC23</accession>